<dbReference type="GO" id="GO:0051131">
    <property type="term" value="P:chaperone-mediated protein complex assembly"/>
    <property type="evidence" value="ECO:0000318"/>
    <property type="project" value="GO_Central"/>
</dbReference>
<keyword evidence="10" id="KW-0143">Chaperone</keyword>
<evidence type="ECO:0000256" key="12">
    <source>
        <dbReference type="ARBA" id="ARBA00024424"/>
    </source>
</evidence>
<evidence type="ECO:0000256" key="8">
    <source>
        <dbReference type="ARBA" id="ARBA00023136"/>
    </source>
</evidence>
<dbReference type="PANTHER" id="PTHR13163">
    <property type="entry name" value="SPINAL CORD EXPRESSION PROTEIN 4"/>
    <property type="match status" value="1"/>
</dbReference>
<evidence type="ECO:0000313" key="16">
    <source>
        <dbReference type="Proteomes" id="UP000015101"/>
    </source>
</evidence>
<dbReference type="GO" id="GO:0031410">
    <property type="term" value="C:cytoplasmic vesicle"/>
    <property type="evidence" value="ECO:0007669"/>
    <property type="project" value="UniProtKB-SubCell"/>
</dbReference>
<keyword evidence="11" id="KW-0968">Cytoplasmic vesicle</keyword>
<name>T1FYD4_HELRO</name>
<dbReference type="InterPro" id="IPR040399">
    <property type="entry name" value="TMEM35A/B"/>
</dbReference>
<dbReference type="RefSeq" id="XP_009019962.1">
    <property type="nucleotide sequence ID" value="XM_009021714.1"/>
</dbReference>
<dbReference type="AlphaFoldDB" id="T1FYD4"/>
<evidence type="ECO:0000256" key="9">
    <source>
        <dbReference type="ARBA" id="ARBA00023140"/>
    </source>
</evidence>
<dbReference type="FunCoup" id="T1FYD4">
    <property type="interactions" value="197"/>
</dbReference>
<dbReference type="GO" id="GO:0005783">
    <property type="term" value="C:endoplasmic reticulum"/>
    <property type="evidence" value="ECO:0000318"/>
    <property type="project" value="GO_Central"/>
</dbReference>
<protein>
    <recommendedName>
        <fullName evidence="12">Novel acetylcholine receptor chaperone</fullName>
    </recommendedName>
</protein>
<evidence type="ECO:0000256" key="7">
    <source>
        <dbReference type="ARBA" id="ARBA00022989"/>
    </source>
</evidence>
<evidence type="ECO:0000256" key="5">
    <source>
        <dbReference type="ARBA" id="ARBA00022692"/>
    </source>
</evidence>
<evidence type="ECO:0000256" key="3">
    <source>
        <dbReference type="ARBA" id="ARBA00004585"/>
    </source>
</evidence>
<organism evidence="15 16">
    <name type="scientific">Helobdella robusta</name>
    <name type="common">Californian leech</name>
    <dbReference type="NCBI Taxonomy" id="6412"/>
    <lineage>
        <taxon>Eukaryota</taxon>
        <taxon>Metazoa</taxon>
        <taxon>Spiralia</taxon>
        <taxon>Lophotrochozoa</taxon>
        <taxon>Annelida</taxon>
        <taxon>Clitellata</taxon>
        <taxon>Hirudinea</taxon>
        <taxon>Rhynchobdellida</taxon>
        <taxon>Glossiphoniidae</taxon>
        <taxon>Helobdella</taxon>
    </lineage>
</organism>
<keyword evidence="9" id="KW-0576">Peroxisome</keyword>
<dbReference type="GO" id="GO:0005778">
    <property type="term" value="C:peroxisomal membrane"/>
    <property type="evidence" value="ECO:0007669"/>
    <property type="project" value="UniProtKB-SubCell"/>
</dbReference>
<dbReference type="EMBL" id="KB096742">
    <property type="protein sequence ID" value="ESO02554.1"/>
    <property type="molecule type" value="Genomic_DNA"/>
</dbReference>
<dbReference type="CTD" id="20213832"/>
<dbReference type="eggNOG" id="ENOG502RXPR">
    <property type="taxonomic scope" value="Eukaryota"/>
</dbReference>
<reference evidence="15" key="3">
    <citation type="submission" date="2015-06" db="UniProtKB">
        <authorList>
            <consortium name="EnsemblMetazoa"/>
        </authorList>
    </citation>
    <scope>IDENTIFICATION</scope>
</reference>
<proteinExistence type="inferred from homology"/>
<dbReference type="KEGG" id="hro:HELRODRAFT_65843"/>
<keyword evidence="7 13" id="KW-1133">Transmembrane helix</keyword>
<keyword evidence="8 13" id="KW-0472">Membrane</keyword>
<evidence type="ECO:0000256" key="2">
    <source>
        <dbReference type="ARBA" id="ARBA00004541"/>
    </source>
</evidence>
<keyword evidence="5 13" id="KW-0812">Transmembrane</keyword>
<dbReference type="GO" id="GO:0005789">
    <property type="term" value="C:endoplasmic reticulum membrane"/>
    <property type="evidence" value="ECO:0007669"/>
    <property type="project" value="UniProtKB-SubCell"/>
</dbReference>
<comment type="similarity">
    <text evidence="4">Belongs to the DoxX family.</text>
</comment>
<dbReference type="HOGENOM" id="CLU_121618_2_0_1"/>
<evidence type="ECO:0000256" key="1">
    <source>
        <dbReference type="ARBA" id="ARBA00004477"/>
    </source>
</evidence>
<evidence type="ECO:0000256" key="13">
    <source>
        <dbReference type="SAM" id="Phobius"/>
    </source>
</evidence>
<comment type="subcellular location">
    <subcellularLocation>
        <location evidence="2">Cytoplasmic vesicle</location>
    </subcellularLocation>
    <subcellularLocation>
        <location evidence="1">Endoplasmic reticulum membrane</location>
        <topology evidence="1">Multi-pass membrane protein</topology>
    </subcellularLocation>
    <subcellularLocation>
        <location evidence="3">Peroxisome membrane</location>
        <topology evidence="3">Multi-pass membrane protein</topology>
    </subcellularLocation>
</comment>
<dbReference type="GeneID" id="20213832"/>
<keyword evidence="6" id="KW-0256">Endoplasmic reticulum</keyword>
<evidence type="ECO:0000256" key="4">
    <source>
        <dbReference type="ARBA" id="ARBA00006679"/>
    </source>
</evidence>
<dbReference type="InParanoid" id="T1FYD4"/>
<sequence>MAHIAVIFLSVTTGLFFVLIGTIKLSPLVNEEIYRDMRKNFIRFSKVFPLASITKFRPSPHALRRVVGVVEVVNGLVLTFVPGPLKQVANIGLLLSCLFSIYCHYMVHDSLDKMTSHLIFGLLLACRFIVRLQVNAREVNDSNTKNVNLKNDRRQYDKVPSKMSTINPEYDISAEENVQNKKCD</sequence>
<evidence type="ECO:0000313" key="14">
    <source>
        <dbReference type="EMBL" id="ESO02554.1"/>
    </source>
</evidence>
<feature type="transmembrane region" description="Helical" evidence="13">
    <location>
        <begin position="6"/>
        <end position="29"/>
    </location>
</feature>
<dbReference type="EnsemblMetazoa" id="HelroT65843">
    <property type="protein sequence ID" value="HelroP65843"/>
    <property type="gene ID" value="HelroG65843"/>
</dbReference>
<dbReference type="PANTHER" id="PTHR13163:SF0">
    <property type="entry name" value="NOVEL ACETYLCHOLINE RECEPTOR CHAPERONE"/>
    <property type="match status" value="1"/>
</dbReference>
<dbReference type="OrthoDB" id="432685at2759"/>
<keyword evidence="16" id="KW-1185">Reference proteome</keyword>
<dbReference type="OMA" id="YQTSRRE"/>
<evidence type="ECO:0000313" key="15">
    <source>
        <dbReference type="EnsemblMetazoa" id="HelroP65843"/>
    </source>
</evidence>
<reference evidence="16" key="1">
    <citation type="submission" date="2012-12" db="EMBL/GenBank/DDBJ databases">
        <authorList>
            <person name="Hellsten U."/>
            <person name="Grimwood J."/>
            <person name="Chapman J.A."/>
            <person name="Shapiro H."/>
            <person name="Aerts A."/>
            <person name="Otillar R.P."/>
            <person name="Terry A.Y."/>
            <person name="Boore J.L."/>
            <person name="Simakov O."/>
            <person name="Marletaz F."/>
            <person name="Cho S.-J."/>
            <person name="Edsinger-Gonzales E."/>
            <person name="Havlak P."/>
            <person name="Kuo D.-H."/>
            <person name="Larsson T."/>
            <person name="Lv J."/>
            <person name="Arendt D."/>
            <person name="Savage R."/>
            <person name="Osoegawa K."/>
            <person name="de Jong P."/>
            <person name="Lindberg D.R."/>
            <person name="Seaver E.C."/>
            <person name="Weisblat D.A."/>
            <person name="Putnam N.H."/>
            <person name="Grigoriev I.V."/>
            <person name="Rokhsar D.S."/>
        </authorList>
    </citation>
    <scope>NUCLEOTIDE SEQUENCE</scope>
</reference>
<evidence type="ECO:0000256" key="11">
    <source>
        <dbReference type="ARBA" id="ARBA00023329"/>
    </source>
</evidence>
<evidence type="ECO:0000256" key="6">
    <source>
        <dbReference type="ARBA" id="ARBA00022824"/>
    </source>
</evidence>
<dbReference type="GO" id="GO:2000010">
    <property type="term" value="P:positive regulation of protein localization to cell surface"/>
    <property type="evidence" value="ECO:0000318"/>
    <property type="project" value="GO_Central"/>
</dbReference>
<dbReference type="Proteomes" id="UP000015101">
    <property type="component" value="Unassembled WGS sequence"/>
</dbReference>
<reference evidence="14 16" key="2">
    <citation type="journal article" date="2013" name="Nature">
        <title>Insights into bilaterian evolution from three spiralian genomes.</title>
        <authorList>
            <person name="Simakov O."/>
            <person name="Marletaz F."/>
            <person name="Cho S.J."/>
            <person name="Edsinger-Gonzales E."/>
            <person name="Havlak P."/>
            <person name="Hellsten U."/>
            <person name="Kuo D.H."/>
            <person name="Larsson T."/>
            <person name="Lv J."/>
            <person name="Arendt D."/>
            <person name="Savage R."/>
            <person name="Osoegawa K."/>
            <person name="de Jong P."/>
            <person name="Grimwood J."/>
            <person name="Chapman J.A."/>
            <person name="Shapiro H."/>
            <person name="Aerts A."/>
            <person name="Otillar R.P."/>
            <person name="Terry A.Y."/>
            <person name="Boore J.L."/>
            <person name="Grigoriev I.V."/>
            <person name="Lindberg D.R."/>
            <person name="Seaver E.C."/>
            <person name="Weisblat D.A."/>
            <person name="Putnam N.H."/>
            <person name="Rokhsar D.S."/>
        </authorList>
    </citation>
    <scope>NUCLEOTIDE SEQUENCE</scope>
</reference>
<evidence type="ECO:0000256" key="10">
    <source>
        <dbReference type="ARBA" id="ARBA00023186"/>
    </source>
</evidence>
<dbReference type="EMBL" id="AMQM01000926">
    <property type="status" value="NOT_ANNOTATED_CDS"/>
    <property type="molecule type" value="Genomic_DNA"/>
</dbReference>
<accession>T1FYD4</accession>
<gene>
    <name evidence="15" type="primary">20213832</name>
    <name evidence="14" type="ORF">HELRODRAFT_65843</name>
</gene>